<dbReference type="GeneID" id="96599821"/>
<dbReference type="Gene3D" id="3.60.21.10">
    <property type="match status" value="1"/>
</dbReference>
<name>A0A0K9F7T6_9BACI</name>
<keyword evidence="2" id="KW-0479">Metal-binding</keyword>
<comment type="similarity">
    <text evidence="1 2">Belongs to the metallophosphoesterase superfamily. YfcE family.</text>
</comment>
<evidence type="ECO:0000313" key="4">
    <source>
        <dbReference type="EMBL" id="KMY30287.1"/>
    </source>
</evidence>
<evidence type="ECO:0000256" key="1">
    <source>
        <dbReference type="ARBA" id="ARBA00008950"/>
    </source>
</evidence>
<evidence type="ECO:0000313" key="5">
    <source>
        <dbReference type="Proteomes" id="UP000037326"/>
    </source>
</evidence>
<dbReference type="PANTHER" id="PTHR42850">
    <property type="entry name" value="METALLOPHOSPHOESTERASE"/>
    <property type="match status" value="1"/>
</dbReference>
<dbReference type="InterPro" id="IPR050126">
    <property type="entry name" value="Ap4A_hydrolase"/>
</dbReference>
<dbReference type="InterPro" id="IPR029052">
    <property type="entry name" value="Metallo-depent_PP-like"/>
</dbReference>
<dbReference type="GO" id="GO:0016791">
    <property type="term" value="F:phosphatase activity"/>
    <property type="evidence" value="ECO:0007669"/>
    <property type="project" value="TreeGrafter"/>
</dbReference>
<dbReference type="NCBIfam" id="TIGR00040">
    <property type="entry name" value="yfcE"/>
    <property type="match status" value="1"/>
</dbReference>
<dbReference type="OrthoDB" id="9813918at2"/>
<accession>A0A0K9F7T6</accession>
<dbReference type="GO" id="GO:0005737">
    <property type="term" value="C:cytoplasm"/>
    <property type="evidence" value="ECO:0007669"/>
    <property type="project" value="TreeGrafter"/>
</dbReference>
<protein>
    <recommendedName>
        <fullName evidence="2">Phosphoesterase</fullName>
        <ecNumber evidence="2">3.1.4.-</ecNumber>
    </recommendedName>
</protein>
<gene>
    <name evidence="4" type="ORF">ACZ11_16450</name>
</gene>
<dbReference type="AlphaFoldDB" id="A0A0K9F7T6"/>
<reference evidence="5" key="1">
    <citation type="submission" date="2015-07" db="EMBL/GenBank/DDBJ databases">
        <authorList>
            <consortium name="Consortium for Microbial Forensics and Genomics (microFORGE)"/>
            <person name="Knight B.M."/>
            <person name="Roberts D.P."/>
            <person name="Lin D."/>
            <person name="Hari K."/>
            <person name="Fletcher J."/>
            <person name="Melcher U."/>
            <person name="Blagden T."/>
            <person name="Winegar R.A."/>
        </authorList>
    </citation>
    <scope>NUCLEOTIDE SEQUENCE [LARGE SCALE GENOMIC DNA]</scope>
    <source>
        <strain evidence="5">DSM 23493</strain>
    </source>
</reference>
<comment type="cofactor">
    <cofactor evidence="2">
        <name>a divalent metal cation</name>
        <dbReference type="ChEBI" id="CHEBI:60240"/>
    </cofactor>
</comment>
<feature type="domain" description="Calcineurin-like phosphoesterase" evidence="3">
    <location>
        <begin position="1"/>
        <end position="177"/>
    </location>
</feature>
<organism evidence="4 5">
    <name type="scientific">Lysinibacillus xylanilyticus</name>
    <dbReference type="NCBI Taxonomy" id="582475"/>
    <lineage>
        <taxon>Bacteria</taxon>
        <taxon>Bacillati</taxon>
        <taxon>Bacillota</taxon>
        <taxon>Bacilli</taxon>
        <taxon>Bacillales</taxon>
        <taxon>Bacillaceae</taxon>
        <taxon>Lysinibacillus</taxon>
    </lineage>
</organism>
<evidence type="ECO:0000256" key="2">
    <source>
        <dbReference type="RuleBase" id="RU362039"/>
    </source>
</evidence>
<dbReference type="PATRIC" id="fig|582475.4.peg.4370"/>
<dbReference type="InterPro" id="IPR011152">
    <property type="entry name" value="Pesterase_MJ0912"/>
</dbReference>
<dbReference type="InterPro" id="IPR000979">
    <property type="entry name" value="Phosphodiesterase_MJ0936/Vps29"/>
</dbReference>
<dbReference type="EC" id="3.1.4.-" evidence="2"/>
<dbReference type="PIRSF" id="PIRSF000883">
    <property type="entry name" value="Pesterase_MJ0912"/>
    <property type="match status" value="1"/>
</dbReference>
<proteinExistence type="inferred from homology"/>
<dbReference type="Proteomes" id="UP000037326">
    <property type="component" value="Unassembled WGS sequence"/>
</dbReference>
<dbReference type="PANTHER" id="PTHR42850:SF2">
    <property type="entry name" value="BLL5683 PROTEIN"/>
    <property type="match status" value="1"/>
</dbReference>
<dbReference type="RefSeq" id="WP_049667615.1">
    <property type="nucleotide sequence ID" value="NZ_LFXJ01000008.1"/>
</dbReference>
<sequence>MKIAVISDIHGNKDALKAVLEDIKYRSIDKIYNLGDTLYGPLFPLETYEIIKSTDIKSVSGNCDRILLQSSTENPTVQYVIDVLSEEHKSWLMNLPFSIQTDDFYFCHASPENDELYMLNEITPNGVTLKQPEEIMKLVKDIPQNIIFCGHSHFPTIVYLPNNKIIINPGSVGLPAYEEVEPFYYKIESGTPFANYTVVEKRNGEWIIEQLSIPYDTTEAIKQSEGQNRSDWARALKYGRV</sequence>
<dbReference type="EMBL" id="LFXJ01000008">
    <property type="protein sequence ID" value="KMY30287.1"/>
    <property type="molecule type" value="Genomic_DNA"/>
</dbReference>
<dbReference type="InterPro" id="IPR024654">
    <property type="entry name" value="Calcineurin-like_PHP_lpxH"/>
</dbReference>
<dbReference type="Pfam" id="PF12850">
    <property type="entry name" value="Metallophos_2"/>
    <property type="match status" value="1"/>
</dbReference>
<dbReference type="SUPFAM" id="SSF56300">
    <property type="entry name" value="Metallo-dependent phosphatases"/>
    <property type="match status" value="1"/>
</dbReference>
<evidence type="ECO:0000259" key="3">
    <source>
        <dbReference type="Pfam" id="PF12850"/>
    </source>
</evidence>
<comment type="caution">
    <text evidence="4">The sequence shown here is derived from an EMBL/GenBank/DDBJ whole genome shotgun (WGS) entry which is preliminary data.</text>
</comment>
<dbReference type="CDD" id="cd00838">
    <property type="entry name" value="MPP_superfamily"/>
    <property type="match status" value="1"/>
</dbReference>
<dbReference type="GO" id="GO:0046872">
    <property type="term" value="F:metal ion binding"/>
    <property type="evidence" value="ECO:0007669"/>
    <property type="project" value="UniProtKB-KW"/>
</dbReference>